<dbReference type="Pfam" id="PF00813">
    <property type="entry name" value="FliP"/>
    <property type="match status" value="1"/>
</dbReference>
<name>A0ABW9Y960_9RHOB</name>
<feature type="signal peptide" evidence="13">
    <location>
        <begin position="1"/>
        <end position="19"/>
    </location>
</feature>
<keyword evidence="13" id="KW-0732">Signal</keyword>
<dbReference type="Proteomes" id="UP001517376">
    <property type="component" value="Unassembled WGS sequence"/>
</dbReference>
<keyword evidence="3 12" id="KW-0813">Transport</keyword>
<comment type="subcellular location">
    <subcellularLocation>
        <location evidence="12">Cell membrane</location>
        <topology evidence="12">Multi-pass membrane protein</topology>
    </subcellularLocation>
    <subcellularLocation>
        <location evidence="12">Bacterial flagellum basal body</location>
    </subcellularLocation>
</comment>
<keyword evidence="14" id="KW-0282">Flagellum</keyword>
<organism evidence="14 15">
    <name type="scientific">Paragemmobacter ruber</name>
    <dbReference type="NCBI Taxonomy" id="1985673"/>
    <lineage>
        <taxon>Bacteria</taxon>
        <taxon>Pseudomonadati</taxon>
        <taxon>Pseudomonadota</taxon>
        <taxon>Alphaproteobacteria</taxon>
        <taxon>Rhodobacterales</taxon>
        <taxon>Paracoccaceae</taxon>
        <taxon>Paragemmobacter</taxon>
    </lineage>
</organism>
<dbReference type="InterPro" id="IPR005838">
    <property type="entry name" value="T3SS_IM_P"/>
</dbReference>
<dbReference type="PRINTS" id="PR00951">
    <property type="entry name" value="FLGBIOSNFLIP"/>
</dbReference>
<keyword evidence="7 12" id="KW-0653">Protein transport</keyword>
<keyword evidence="14" id="KW-0969">Cilium</keyword>
<proteinExistence type="inferred from homology"/>
<feature type="transmembrane region" description="Helical" evidence="12">
    <location>
        <begin position="221"/>
        <end position="243"/>
    </location>
</feature>
<evidence type="ECO:0000313" key="14">
    <source>
        <dbReference type="EMBL" id="NBE09133.1"/>
    </source>
</evidence>
<dbReference type="InterPro" id="IPR005837">
    <property type="entry name" value="FliP"/>
</dbReference>
<evidence type="ECO:0000256" key="7">
    <source>
        <dbReference type="ARBA" id="ARBA00022927"/>
    </source>
</evidence>
<evidence type="ECO:0000256" key="5">
    <source>
        <dbReference type="ARBA" id="ARBA00022692"/>
    </source>
</evidence>
<keyword evidence="5 12" id="KW-0812">Transmembrane</keyword>
<dbReference type="PROSITE" id="PS01061">
    <property type="entry name" value="FLIP_2"/>
    <property type="match status" value="1"/>
</dbReference>
<keyword evidence="9 12" id="KW-0472">Membrane</keyword>
<dbReference type="PANTHER" id="PTHR30587:SF0">
    <property type="entry name" value="FLAGELLAR BIOSYNTHETIC PROTEIN FLIP"/>
    <property type="match status" value="1"/>
</dbReference>
<evidence type="ECO:0000256" key="3">
    <source>
        <dbReference type="ARBA" id="ARBA00022448"/>
    </source>
</evidence>
<dbReference type="PRINTS" id="PR01302">
    <property type="entry name" value="TYPE3IMPPROT"/>
</dbReference>
<sequence length="245" mass="26412">MKRLILSAALVLLPVAAMAQGLPAITMTESDGTTTYSLSFQIVVLMTLLTVLPSLVLGMTAFTRIIIVLSILRQALGTQQTPPNQVLVALALFLTFFVMQPTMTQFYDEALAPYLDGQMPADQAIETGTAIIKAFLIENTRQNDLMMFQQLAGDGPYASQDEVPLSVLLPAFITSELKTAFQIGFLIFLPFLVIDMVVASILMALGMMMLSPMLVSLPIKLLLFVLVDGWALTVGSLAATYGVGG</sequence>
<evidence type="ECO:0000256" key="12">
    <source>
        <dbReference type="RuleBase" id="RU362069"/>
    </source>
</evidence>
<protein>
    <recommendedName>
        <fullName evidence="2 12">Flagellar biosynthetic protein FliP</fullName>
    </recommendedName>
</protein>
<evidence type="ECO:0000256" key="10">
    <source>
        <dbReference type="ARBA" id="ARBA00023143"/>
    </source>
</evidence>
<evidence type="ECO:0000256" key="4">
    <source>
        <dbReference type="ARBA" id="ARBA00022475"/>
    </source>
</evidence>
<keyword evidence="6 12" id="KW-1005">Bacterial flagellum biogenesis</keyword>
<evidence type="ECO:0000256" key="13">
    <source>
        <dbReference type="SAM" id="SignalP"/>
    </source>
</evidence>
<keyword evidence="14" id="KW-0966">Cell projection</keyword>
<comment type="function">
    <text evidence="12">Plays a role in the flagellum-specific transport system.</text>
</comment>
<keyword evidence="4 12" id="KW-1003">Cell membrane</keyword>
<keyword evidence="15" id="KW-1185">Reference proteome</keyword>
<dbReference type="NCBIfam" id="NF009438">
    <property type="entry name" value="PRK12797.1"/>
    <property type="match status" value="1"/>
</dbReference>
<evidence type="ECO:0000313" key="15">
    <source>
        <dbReference type="Proteomes" id="UP001517376"/>
    </source>
</evidence>
<feature type="transmembrane region" description="Helical" evidence="12">
    <location>
        <begin position="84"/>
        <end position="103"/>
    </location>
</feature>
<evidence type="ECO:0000256" key="6">
    <source>
        <dbReference type="ARBA" id="ARBA00022795"/>
    </source>
</evidence>
<evidence type="ECO:0000256" key="9">
    <source>
        <dbReference type="ARBA" id="ARBA00023136"/>
    </source>
</evidence>
<evidence type="ECO:0000256" key="2">
    <source>
        <dbReference type="ARBA" id="ARBA00021714"/>
    </source>
</evidence>
<dbReference type="EMBL" id="JAAATW010000004">
    <property type="protein sequence ID" value="NBE09133.1"/>
    <property type="molecule type" value="Genomic_DNA"/>
</dbReference>
<evidence type="ECO:0000256" key="8">
    <source>
        <dbReference type="ARBA" id="ARBA00022989"/>
    </source>
</evidence>
<evidence type="ECO:0000256" key="11">
    <source>
        <dbReference type="ARBA" id="ARBA00023225"/>
    </source>
</evidence>
<feature type="transmembrane region" description="Helical" evidence="12">
    <location>
        <begin position="183"/>
        <end position="209"/>
    </location>
</feature>
<dbReference type="PANTHER" id="PTHR30587">
    <property type="entry name" value="FLAGELLAR BIOSYNTHETIC PROTEIN FLIP"/>
    <property type="match status" value="1"/>
</dbReference>
<keyword evidence="10" id="KW-0975">Bacterial flagellum</keyword>
<comment type="caution">
    <text evidence="14">The sequence shown here is derived from an EMBL/GenBank/DDBJ whole genome shotgun (WGS) entry which is preliminary data.</text>
</comment>
<feature type="chain" id="PRO_5046521236" description="Flagellar biosynthetic protein FliP" evidence="13">
    <location>
        <begin position="20"/>
        <end position="245"/>
    </location>
</feature>
<reference evidence="15" key="1">
    <citation type="submission" date="2020-01" db="EMBL/GenBank/DDBJ databases">
        <title>Sphingomonas sp. strain CSW-10.</title>
        <authorList>
            <person name="Chen W.-M."/>
        </authorList>
    </citation>
    <scope>NUCLEOTIDE SEQUENCE [LARGE SCALE GENOMIC DNA]</scope>
    <source>
        <strain evidence="15">CCP-1</strain>
    </source>
</reference>
<comment type="similarity">
    <text evidence="1 12">Belongs to the FliP/MopC/SpaP family.</text>
</comment>
<accession>A0ABW9Y960</accession>
<keyword evidence="8 12" id="KW-1133">Transmembrane helix</keyword>
<keyword evidence="11 12" id="KW-1006">Bacterial flagellum protein export</keyword>
<dbReference type="PROSITE" id="PS01060">
    <property type="entry name" value="FLIP_1"/>
    <property type="match status" value="1"/>
</dbReference>
<feature type="transmembrane region" description="Helical" evidence="12">
    <location>
        <begin position="43"/>
        <end position="72"/>
    </location>
</feature>
<dbReference type="NCBIfam" id="TIGR01103">
    <property type="entry name" value="fliP"/>
    <property type="match status" value="1"/>
</dbReference>
<evidence type="ECO:0000256" key="1">
    <source>
        <dbReference type="ARBA" id="ARBA00006257"/>
    </source>
</evidence>
<gene>
    <name evidence="12 14" type="primary">fliP</name>
    <name evidence="14" type="ORF">GU920_16435</name>
</gene>
<dbReference type="RefSeq" id="WP_161768208.1">
    <property type="nucleotide sequence ID" value="NZ_JAAATW010000004.1"/>
</dbReference>